<accession>A0ABR0BK00</accession>
<protein>
    <submittedName>
        <fullName evidence="1">Uncharacterized protein</fullName>
    </submittedName>
</protein>
<comment type="caution">
    <text evidence="1">The sequence shown here is derived from an EMBL/GenBank/DDBJ whole genome shotgun (WGS) entry which is preliminary data.</text>
</comment>
<sequence length="219" mass="23788">MASNYVAVWGPLIQDRPDSGMRPRPARCERRYRLKDGLVLINGGNLGAVWVLYDARGERPMVTMRRKVSILHRIVHPTILAPGDLADPGRGALGGIHDFHKMSMWLRFACLATGATRGLGLHGAVASPLRPRFQHPERAQDSEEKIFIRSKGGAKEWDGADRVSDASSTRYKYVTAAKEDASLGRGGCSTTALAAETTVFLSRAKQGTVVSGLSNVALH</sequence>
<organism evidence="1 2">
    <name type="scientific">Purpureocillium lilacinum</name>
    <name type="common">Paecilomyces lilacinus</name>
    <dbReference type="NCBI Taxonomy" id="33203"/>
    <lineage>
        <taxon>Eukaryota</taxon>
        <taxon>Fungi</taxon>
        <taxon>Dikarya</taxon>
        <taxon>Ascomycota</taxon>
        <taxon>Pezizomycotina</taxon>
        <taxon>Sordariomycetes</taxon>
        <taxon>Hypocreomycetidae</taxon>
        <taxon>Hypocreales</taxon>
        <taxon>Ophiocordycipitaceae</taxon>
        <taxon>Purpureocillium</taxon>
    </lineage>
</organism>
<dbReference type="EMBL" id="JAWRVI010000067">
    <property type="protein sequence ID" value="KAK4082052.1"/>
    <property type="molecule type" value="Genomic_DNA"/>
</dbReference>
<evidence type="ECO:0000313" key="1">
    <source>
        <dbReference type="EMBL" id="KAK4082052.1"/>
    </source>
</evidence>
<keyword evidence="2" id="KW-1185">Reference proteome</keyword>
<gene>
    <name evidence="1" type="ORF">Purlil1_11373</name>
</gene>
<evidence type="ECO:0000313" key="2">
    <source>
        <dbReference type="Proteomes" id="UP001287286"/>
    </source>
</evidence>
<reference evidence="1 2" key="1">
    <citation type="journal article" date="2024" name="Microbiol. Resour. Announc.">
        <title>Genome annotations for the ascomycete fungi Trichoderma harzianum, Trichoderma aggressivum, and Purpureocillium lilacinum.</title>
        <authorList>
            <person name="Beijen E.P.W."/>
            <person name="Ohm R.A."/>
        </authorList>
    </citation>
    <scope>NUCLEOTIDE SEQUENCE [LARGE SCALE GENOMIC DNA]</scope>
    <source>
        <strain evidence="1 2">CBS 150709</strain>
    </source>
</reference>
<name>A0ABR0BK00_PURLI</name>
<proteinExistence type="predicted"/>
<dbReference type="Proteomes" id="UP001287286">
    <property type="component" value="Unassembled WGS sequence"/>
</dbReference>